<evidence type="ECO:0000313" key="3">
    <source>
        <dbReference type="Proteomes" id="UP000217768"/>
    </source>
</evidence>
<reference evidence="2 3" key="1">
    <citation type="submission" date="2017-08" db="EMBL/GenBank/DDBJ databases">
        <title>Phylogenetic analysis of Mycobacterium avium complex whole genomes.</title>
        <authorList>
            <person name="Caverly L.J."/>
            <person name="Spilker T."/>
            <person name="Lipuma J."/>
        </authorList>
    </citation>
    <scope>NUCLEOTIDE SEQUENCE [LARGE SCALE GENOMIC DNA]</scope>
    <source>
        <strain evidence="2 3">FLAC0165</strain>
    </source>
</reference>
<proteinExistence type="predicted"/>
<dbReference type="RefSeq" id="WP_095795267.1">
    <property type="nucleotide sequence ID" value="NZ_NSFD01000056.1"/>
</dbReference>
<feature type="region of interest" description="Disordered" evidence="1">
    <location>
        <begin position="1"/>
        <end position="25"/>
    </location>
</feature>
<gene>
    <name evidence="2" type="ORF">CKJ66_27055</name>
</gene>
<name>A0A2A2ZBF4_MYCAV</name>
<dbReference type="EMBL" id="NSFD01000056">
    <property type="protein sequence ID" value="PBA23738.1"/>
    <property type="molecule type" value="Genomic_DNA"/>
</dbReference>
<dbReference type="Proteomes" id="UP000217768">
    <property type="component" value="Unassembled WGS sequence"/>
</dbReference>
<evidence type="ECO:0000313" key="2">
    <source>
        <dbReference type="EMBL" id="PBA23738.1"/>
    </source>
</evidence>
<dbReference type="AlphaFoldDB" id="A0A2A2ZBF4"/>
<comment type="caution">
    <text evidence="2">The sequence shown here is derived from an EMBL/GenBank/DDBJ whole genome shotgun (WGS) entry which is preliminary data.</text>
</comment>
<feature type="compositionally biased region" description="Basic and acidic residues" evidence="1">
    <location>
        <begin position="10"/>
        <end position="21"/>
    </location>
</feature>
<organism evidence="2 3">
    <name type="scientific">Mycobacterium avium</name>
    <dbReference type="NCBI Taxonomy" id="1764"/>
    <lineage>
        <taxon>Bacteria</taxon>
        <taxon>Bacillati</taxon>
        <taxon>Actinomycetota</taxon>
        <taxon>Actinomycetes</taxon>
        <taxon>Mycobacteriales</taxon>
        <taxon>Mycobacteriaceae</taxon>
        <taxon>Mycobacterium</taxon>
        <taxon>Mycobacterium avium complex (MAC)</taxon>
    </lineage>
</organism>
<sequence>MADTWIVHPSRLEPSDDEPGRNGHYRSVKRAPITVSTCLARVTLPQRLSRLADDDTGRITFGGLDWYFVVGAARIFARDHLGGPVPPPFGFRRQGVWWWWDNTTTAESILETPEALDYVREYLEKVFPRMRIELVDQR</sequence>
<protein>
    <submittedName>
        <fullName evidence="2">Uncharacterized protein</fullName>
    </submittedName>
</protein>
<evidence type="ECO:0000256" key="1">
    <source>
        <dbReference type="SAM" id="MobiDB-lite"/>
    </source>
</evidence>
<accession>A0A2A2ZBF4</accession>